<dbReference type="OrthoDB" id="5080884at2"/>
<keyword evidence="1" id="KW-0472">Membrane</keyword>
<name>A0A3A5H3Q9_9ACTN</name>
<evidence type="ECO:0008006" key="4">
    <source>
        <dbReference type="Google" id="ProtNLM"/>
    </source>
</evidence>
<gene>
    <name evidence="2" type="ORF">D4739_03635</name>
</gene>
<comment type="caution">
    <text evidence="2">The sequence shown here is derived from an EMBL/GenBank/DDBJ whole genome shotgun (WGS) entry which is preliminary data.</text>
</comment>
<keyword evidence="1" id="KW-0812">Transmembrane</keyword>
<feature type="transmembrane region" description="Helical" evidence="1">
    <location>
        <begin position="402"/>
        <end position="418"/>
    </location>
</feature>
<dbReference type="EMBL" id="QYRP01000002">
    <property type="protein sequence ID" value="RJS45399.1"/>
    <property type="molecule type" value="Genomic_DNA"/>
</dbReference>
<feature type="transmembrane region" description="Helical" evidence="1">
    <location>
        <begin position="312"/>
        <end position="329"/>
    </location>
</feature>
<feature type="transmembrane region" description="Helical" evidence="1">
    <location>
        <begin position="68"/>
        <end position="86"/>
    </location>
</feature>
<feature type="transmembrane region" description="Helical" evidence="1">
    <location>
        <begin position="132"/>
        <end position="150"/>
    </location>
</feature>
<keyword evidence="3" id="KW-1185">Reference proteome</keyword>
<dbReference type="Proteomes" id="UP000276542">
    <property type="component" value="Unassembled WGS sequence"/>
</dbReference>
<keyword evidence="1" id="KW-1133">Transmembrane helix</keyword>
<dbReference type="RefSeq" id="WP_120059299.1">
    <property type="nucleotide sequence ID" value="NZ_QYRP01000002.1"/>
</dbReference>
<feature type="transmembrane region" description="Helical" evidence="1">
    <location>
        <begin position="349"/>
        <end position="367"/>
    </location>
</feature>
<feature type="transmembrane region" description="Helical" evidence="1">
    <location>
        <begin position="245"/>
        <end position="263"/>
    </location>
</feature>
<reference evidence="3" key="1">
    <citation type="submission" date="2018-09" db="EMBL/GenBank/DDBJ databases">
        <authorList>
            <person name="Zhu H."/>
        </authorList>
    </citation>
    <scope>NUCLEOTIDE SEQUENCE [LARGE SCALE GENOMIC DNA]</scope>
    <source>
        <strain evidence="3">K1W22B-1</strain>
    </source>
</reference>
<protein>
    <recommendedName>
        <fullName evidence="4">O-antigen ligase domain-containing protein</fullName>
    </recommendedName>
</protein>
<evidence type="ECO:0000313" key="2">
    <source>
        <dbReference type="EMBL" id="RJS45399.1"/>
    </source>
</evidence>
<feature type="transmembrane region" description="Helical" evidence="1">
    <location>
        <begin position="98"/>
        <end position="120"/>
    </location>
</feature>
<sequence length="435" mass="47064">MTSTSDATSNEPLKHRFLIRVSLATIFVSGLNLATGGGVLQLSYLVMLGTYFLMAVSNRTASLPKGLIGVFFGLLVASMASVWMTLDFYGPGFSDRMLPIVAKVALACFFLAYYLSIYVLCGSSVNNLFREYLRVAAFFAALGILQQAIYVAGHVDIFGFLATGAKENGWYLGIAGLSVEPAFYACALLPAAAYYSAELVWNIAVSPGAVLTITAVIFSTSSLGYLGIALAIVISTLLNFRASRAWILVVTAPLLVIGMEWMFRQDFFQLRLQDTIAMLGGGHITSMNGRNISSYALVVNASMTIRAFQENFGVGAGFGMYSVVFDRFLYLYEVPDYRALPGRGSATSLLLRITAELGVIGLAIVGWTGRCLVRAVRQGPNAPIAVAYLATFLVVLLRMGEYYSNGVLLVIVMAFLLMREANADHEAGTNQLPRQ</sequence>
<proteinExistence type="predicted"/>
<evidence type="ECO:0000256" key="1">
    <source>
        <dbReference type="SAM" id="Phobius"/>
    </source>
</evidence>
<accession>A0A3A5H3Q9</accession>
<evidence type="ECO:0000313" key="3">
    <source>
        <dbReference type="Proteomes" id="UP000276542"/>
    </source>
</evidence>
<organism evidence="2 3">
    <name type="scientific">Nocardioides cavernaquae</name>
    <dbReference type="NCBI Taxonomy" id="2321396"/>
    <lineage>
        <taxon>Bacteria</taxon>
        <taxon>Bacillati</taxon>
        <taxon>Actinomycetota</taxon>
        <taxon>Actinomycetes</taxon>
        <taxon>Propionibacteriales</taxon>
        <taxon>Nocardioidaceae</taxon>
        <taxon>Nocardioides</taxon>
    </lineage>
</organism>
<dbReference type="AlphaFoldDB" id="A0A3A5H3Q9"/>
<feature type="transmembrane region" description="Helical" evidence="1">
    <location>
        <begin position="170"/>
        <end position="197"/>
    </location>
</feature>